<dbReference type="AlphaFoldDB" id="A0A345JPH1"/>
<feature type="transmembrane region" description="Helical" evidence="8">
    <location>
        <begin position="12"/>
        <end position="30"/>
    </location>
</feature>
<dbReference type="PANTHER" id="PTHR35334:SF4">
    <property type="entry name" value="SERINE TRANSPORTER-RELATED"/>
    <property type="match status" value="1"/>
</dbReference>
<dbReference type="InterPro" id="IPR018227">
    <property type="entry name" value="Amino_acid_transport_2"/>
</dbReference>
<evidence type="ECO:0000256" key="3">
    <source>
        <dbReference type="ARBA" id="ARBA00022475"/>
    </source>
</evidence>
<keyword evidence="6 8" id="KW-1133">Transmembrane helix</keyword>
<dbReference type="GO" id="GO:0003333">
    <property type="term" value="P:amino acid transmembrane transport"/>
    <property type="evidence" value="ECO:0007669"/>
    <property type="project" value="InterPro"/>
</dbReference>
<comment type="subcellular location">
    <subcellularLocation>
        <location evidence="1">Cell inner membrane</location>
        <topology evidence="1">Multi-pass membrane protein</topology>
    </subcellularLocation>
</comment>
<protein>
    <submittedName>
        <fullName evidence="9">Serine permease</fullName>
    </submittedName>
</protein>
<dbReference type="Proteomes" id="UP000253862">
    <property type="component" value="Chromosome"/>
</dbReference>
<evidence type="ECO:0000256" key="1">
    <source>
        <dbReference type="ARBA" id="ARBA00004429"/>
    </source>
</evidence>
<organism evidence="9 10">
    <name type="scientific">Francisella opportunistica</name>
    <dbReference type="NCBI Taxonomy" id="2016517"/>
    <lineage>
        <taxon>Bacteria</taxon>
        <taxon>Pseudomonadati</taxon>
        <taxon>Pseudomonadota</taxon>
        <taxon>Gammaproteobacteria</taxon>
        <taxon>Thiotrichales</taxon>
        <taxon>Francisellaceae</taxon>
        <taxon>Francisella</taxon>
    </lineage>
</organism>
<feature type="transmembrane region" description="Helical" evidence="8">
    <location>
        <begin position="370"/>
        <end position="388"/>
    </location>
</feature>
<evidence type="ECO:0000313" key="10">
    <source>
        <dbReference type="Proteomes" id="UP000253862"/>
    </source>
</evidence>
<feature type="transmembrane region" description="Helical" evidence="8">
    <location>
        <begin position="339"/>
        <end position="358"/>
    </location>
</feature>
<feature type="transmembrane region" description="Helical" evidence="8">
    <location>
        <begin position="36"/>
        <end position="56"/>
    </location>
</feature>
<dbReference type="GO" id="GO:0005886">
    <property type="term" value="C:plasma membrane"/>
    <property type="evidence" value="ECO:0007669"/>
    <property type="project" value="UniProtKB-SubCell"/>
</dbReference>
<dbReference type="PANTHER" id="PTHR35334">
    <property type="entry name" value="SERINE TRANSPORTER"/>
    <property type="match status" value="1"/>
</dbReference>
<keyword evidence="5 8" id="KW-0812">Transmembrane</keyword>
<keyword evidence="10" id="KW-1185">Reference proteome</keyword>
<evidence type="ECO:0000256" key="2">
    <source>
        <dbReference type="ARBA" id="ARBA00022448"/>
    </source>
</evidence>
<evidence type="ECO:0000256" key="4">
    <source>
        <dbReference type="ARBA" id="ARBA00022519"/>
    </source>
</evidence>
<name>A0A345JPH1_9GAMM</name>
<sequence length="422" mass="46591">MKSLRNFDSFDFGWLVVSVGMAVGAGIVLVPVSVGVVGFAVFVVSILIAYPGIYLFQKLYIQTLFAAKQPRPYKETVAELLGGKWATFLGALYLLMMLTWTIIYAEVVAKSLAAYLYMFKLTANPHLEHNALYSAVLMIALIFIGMKSQKLFVRVSTFLVVILIVAIILASVFLIPLWSFNNVLQLPVDSGEFIAKSIIMLPFSLTSILFIQSLSPMVIGYRLHYCKKDKDFVLAKTVRTMTLAFIILVVIIGFYVLSFSLVIPRADALEATQHNQSAFILLEKQGLSNGMLYICGIIISLCAILTSFLSVLAGMEESLKGLLRKTATRLGLKDDAKHILSLNTLVIVIIFLLTWLSIVFDAPVYKLVPLSGPVFGILGCLVPAYIVFKLPGLVRYRTKSIYFVIFVGIILVISPLLTSALS</sequence>
<reference evidence="9 10" key="1">
    <citation type="submission" date="2017-07" db="EMBL/GenBank/DDBJ databases">
        <title>Complete genome sequences and comparative analysis of the novel pathogen Francisella opportunistica.</title>
        <authorList>
            <person name="Dietrich E.A."/>
            <person name="Kingry L.C."/>
            <person name="Petersen J.M."/>
        </authorList>
    </citation>
    <scope>NUCLEOTIDE SEQUENCE [LARGE SCALE GENOMIC DNA]</scope>
    <source>
        <strain evidence="9 10">14-2155</strain>
    </source>
</reference>
<dbReference type="RefSeq" id="WP_071628513.1">
    <property type="nucleotide sequence ID" value="NZ_CP022375.1"/>
</dbReference>
<evidence type="ECO:0000256" key="5">
    <source>
        <dbReference type="ARBA" id="ARBA00022692"/>
    </source>
</evidence>
<evidence type="ECO:0000256" key="7">
    <source>
        <dbReference type="ARBA" id="ARBA00023136"/>
    </source>
</evidence>
<keyword evidence="2" id="KW-0813">Transport</keyword>
<accession>A0A345JPH1</accession>
<feature type="transmembrane region" description="Helical" evidence="8">
    <location>
        <begin position="242"/>
        <end position="263"/>
    </location>
</feature>
<evidence type="ECO:0000256" key="6">
    <source>
        <dbReference type="ARBA" id="ARBA00022989"/>
    </source>
</evidence>
<keyword evidence="3" id="KW-1003">Cell membrane</keyword>
<feature type="transmembrane region" description="Helical" evidence="8">
    <location>
        <begin position="198"/>
        <end position="221"/>
    </location>
</feature>
<feature type="transmembrane region" description="Helical" evidence="8">
    <location>
        <begin position="130"/>
        <end position="146"/>
    </location>
</feature>
<gene>
    <name evidence="9" type="ORF">CGC43_00745</name>
</gene>
<feature type="transmembrane region" description="Helical" evidence="8">
    <location>
        <begin position="91"/>
        <end position="118"/>
    </location>
</feature>
<feature type="transmembrane region" description="Helical" evidence="8">
    <location>
        <begin position="291"/>
        <end position="315"/>
    </location>
</feature>
<evidence type="ECO:0000313" key="9">
    <source>
        <dbReference type="EMBL" id="AXH29217.1"/>
    </source>
</evidence>
<dbReference type="Pfam" id="PF03222">
    <property type="entry name" value="Trp_Tyr_perm"/>
    <property type="match status" value="1"/>
</dbReference>
<feature type="transmembrane region" description="Helical" evidence="8">
    <location>
        <begin position="158"/>
        <end position="178"/>
    </location>
</feature>
<dbReference type="KEGG" id="foo:CGC45_00740"/>
<keyword evidence="4" id="KW-0997">Cell inner membrane</keyword>
<evidence type="ECO:0000256" key="8">
    <source>
        <dbReference type="SAM" id="Phobius"/>
    </source>
</evidence>
<dbReference type="OrthoDB" id="1673656at2"/>
<feature type="transmembrane region" description="Helical" evidence="8">
    <location>
        <begin position="400"/>
        <end position="421"/>
    </location>
</feature>
<proteinExistence type="predicted"/>
<dbReference type="EMBL" id="CP022375">
    <property type="protein sequence ID" value="AXH29217.1"/>
    <property type="molecule type" value="Genomic_DNA"/>
</dbReference>
<dbReference type="Gene3D" id="1.20.1740.10">
    <property type="entry name" value="Amino acid/polyamine transporter I"/>
    <property type="match status" value="1"/>
</dbReference>
<keyword evidence="7 8" id="KW-0472">Membrane</keyword>